<comment type="caution">
    <text evidence="3">The sequence shown here is derived from an EMBL/GenBank/DDBJ whole genome shotgun (WGS) entry which is preliminary data.</text>
</comment>
<proteinExistence type="predicted"/>
<gene>
    <name evidence="3" type="ORF">RFI_39604</name>
</gene>
<evidence type="ECO:0000313" key="3">
    <source>
        <dbReference type="EMBL" id="ETN97922.1"/>
    </source>
</evidence>
<evidence type="ECO:0000256" key="2">
    <source>
        <dbReference type="SAM" id="Phobius"/>
    </source>
</evidence>
<feature type="transmembrane region" description="Helical" evidence="2">
    <location>
        <begin position="97"/>
        <end position="117"/>
    </location>
</feature>
<keyword evidence="2" id="KW-0472">Membrane</keyword>
<sequence length="118" mass="13989">MQWEKHAEEETAVPQGDNTKAPKKRRIRPQNYGDLSTTEKKNKEYDEKMVTNSALTADHYKGKNDYERATDELFTRCPIRKKEKKETKQQKVIQPEYSFLTAWYYVGVIIVLFCFSFI</sequence>
<keyword evidence="2" id="KW-1133">Transmembrane helix</keyword>
<dbReference type="EMBL" id="ASPP01048181">
    <property type="protein sequence ID" value="ETN97922.1"/>
    <property type="molecule type" value="Genomic_DNA"/>
</dbReference>
<keyword evidence="2" id="KW-0812">Transmembrane</keyword>
<feature type="region of interest" description="Disordered" evidence="1">
    <location>
        <begin position="1"/>
        <end position="40"/>
    </location>
</feature>
<protein>
    <submittedName>
        <fullName evidence="3">Uncharacterized protein</fullName>
    </submittedName>
</protein>
<evidence type="ECO:0000256" key="1">
    <source>
        <dbReference type="SAM" id="MobiDB-lite"/>
    </source>
</evidence>
<name>X6L7Q8_RETFI</name>
<keyword evidence="4" id="KW-1185">Reference proteome</keyword>
<accession>X6L7Q8</accession>
<dbReference type="Proteomes" id="UP000023152">
    <property type="component" value="Unassembled WGS sequence"/>
</dbReference>
<organism evidence="3 4">
    <name type="scientific">Reticulomyxa filosa</name>
    <dbReference type="NCBI Taxonomy" id="46433"/>
    <lineage>
        <taxon>Eukaryota</taxon>
        <taxon>Sar</taxon>
        <taxon>Rhizaria</taxon>
        <taxon>Retaria</taxon>
        <taxon>Foraminifera</taxon>
        <taxon>Monothalamids</taxon>
        <taxon>Reticulomyxidae</taxon>
        <taxon>Reticulomyxa</taxon>
    </lineage>
</organism>
<reference evidence="3 4" key="1">
    <citation type="journal article" date="2013" name="Curr. Biol.">
        <title>The Genome of the Foraminiferan Reticulomyxa filosa.</title>
        <authorList>
            <person name="Glockner G."/>
            <person name="Hulsmann N."/>
            <person name="Schleicher M."/>
            <person name="Noegel A.A."/>
            <person name="Eichinger L."/>
            <person name="Gallinger C."/>
            <person name="Pawlowski J."/>
            <person name="Sierra R."/>
            <person name="Euteneuer U."/>
            <person name="Pillet L."/>
            <person name="Moustafa A."/>
            <person name="Platzer M."/>
            <person name="Groth M."/>
            <person name="Szafranski K."/>
            <person name="Schliwa M."/>
        </authorList>
    </citation>
    <scope>NUCLEOTIDE SEQUENCE [LARGE SCALE GENOMIC DNA]</scope>
</reference>
<evidence type="ECO:0000313" key="4">
    <source>
        <dbReference type="Proteomes" id="UP000023152"/>
    </source>
</evidence>
<dbReference type="AlphaFoldDB" id="X6L7Q8"/>